<proteinExistence type="predicted"/>
<keyword evidence="4" id="KW-1185">Reference proteome</keyword>
<evidence type="ECO:0000313" key="3">
    <source>
        <dbReference type="EMBL" id="GAV01145.1"/>
    </source>
</evidence>
<keyword evidence="2" id="KW-0812">Transmembrane</keyword>
<feature type="region of interest" description="Disordered" evidence="1">
    <location>
        <begin position="79"/>
        <end position="109"/>
    </location>
</feature>
<evidence type="ECO:0000313" key="4">
    <source>
        <dbReference type="Proteomes" id="UP000186922"/>
    </source>
</evidence>
<keyword evidence="2" id="KW-1133">Transmembrane helix</keyword>
<evidence type="ECO:0000256" key="2">
    <source>
        <dbReference type="SAM" id="Phobius"/>
    </source>
</evidence>
<evidence type="ECO:0000256" key="1">
    <source>
        <dbReference type="SAM" id="MobiDB-lite"/>
    </source>
</evidence>
<feature type="compositionally biased region" description="Polar residues" evidence="1">
    <location>
        <begin position="79"/>
        <end position="97"/>
    </location>
</feature>
<dbReference type="Proteomes" id="UP000186922">
    <property type="component" value="Unassembled WGS sequence"/>
</dbReference>
<organism evidence="3 4">
    <name type="scientific">Ramazzottius varieornatus</name>
    <name type="common">Water bear</name>
    <name type="synonym">Tardigrade</name>
    <dbReference type="NCBI Taxonomy" id="947166"/>
    <lineage>
        <taxon>Eukaryota</taxon>
        <taxon>Metazoa</taxon>
        <taxon>Ecdysozoa</taxon>
        <taxon>Tardigrada</taxon>
        <taxon>Eutardigrada</taxon>
        <taxon>Parachela</taxon>
        <taxon>Hypsibioidea</taxon>
        <taxon>Ramazzottiidae</taxon>
        <taxon>Ramazzottius</taxon>
    </lineage>
</organism>
<comment type="caution">
    <text evidence="3">The sequence shown here is derived from an EMBL/GenBank/DDBJ whole genome shotgun (WGS) entry which is preliminary data.</text>
</comment>
<gene>
    <name evidence="3" type="primary">RvY_11900-1</name>
    <name evidence="3" type="synonym">RvY_11900.1</name>
    <name evidence="3" type="ORF">RvY_11900</name>
</gene>
<name>A0A1D1VHL8_RAMVA</name>
<feature type="transmembrane region" description="Helical" evidence="2">
    <location>
        <begin position="12"/>
        <end position="32"/>
    </location>
</feature>
<dbReference type="EMBL" id="BDGG01000007">
    <property type="protein sequence ID" value="GAV01145.1"/>
    <property type="molecule type" value="Genomic_DNA"/>
</dbReference>
<protein>
    <submittedName>
        <fullName evidence="3">Uncharacterized protein</fullName>
    </submittedName>
</protein>
<accession>A0A1D1VHL8</accession>
<sequence>MASLETTSWSISVGAGVGVAAGFFVLLELCVLKRRKHTNRLGAAGYRSSDTGVARMTSPSTADTMDTCYSGVSAFQDTSNAASDTADSQSDTPNTDTSDGHPKHNHSARSHIDIRKLFTKFDEVLTTTKCARTQVFKLPLAK</sequence>
<keyword evidence="2" id="KW-0472">Membrane</keyword>
<dbReference type="AlphaFoldDB" id="A0A1D1VHL8"/>
<reference evidence="3 4" key="1">
    <citation type="journal article" date="2016" name="Nat. Commun.">
        <title>Extremotolerant tardigrade genome and improved radiotolerance of human cultured cells by tardigrade-unique protein.</title>
        <authorList>
            <person name="Hashimoto T."/>
            <person name="Horikawa D.D."/>
            <person name="Saito Y."/>
            <person name="Kuwahara H."/>
            <person name="Kozuka-Hata H."/>
            <person name="Shin-I T."/>
            <person name="Minakuchi Y."/>
            <person name="Ohishi K."/>
            <person name="Motoyama A."/>
            <person name="Aizu T."/>
            <person name="Enomoto A."/>
            <person name="Kondo K."/>
            <person name="Tanaka S."/>
            <person name="Hara Y."/>
            <person name="Koshikawa S."/>
            <person name="Sagara H."/>
            <person name="Miura T."/>
            <person name="Yokobori S."/>
            <person name="Miyagawa K."/>
            <person name="Suzuki Y."/>
            <person name="Kubo T."/>
            <person name="Oyama M."/>
            <person name="Kohara Y."/>
            <person name="Fujiyama A."/>
            <person name="Arakawa K."/>
            <person name="Katayama T."/>
            <person name="Toyoda A."/>
            <person name="Kunieda T."/>
        </authorList>
    </citation>
    <scope>NUCLEOTIDE SEQUENCE [LARGE SCALE GENOMIC DNA]</scope>
    <source>
        <strain evidence="3 4">YOKOZUNA-1</strain>
    </source>
</reference>